<dbReference type="CDD" id="cd00112">
    <property type="entry name" value="LDLa"/>
    <property type="match status" value="14"/>
</dbReference>
<dbReference type="SMART" id="SM00216">
    <property type="entry name" value="VWD"/>
    <property type="match status" value="1"/>
</dbReference>
<comment type="caution">
    <text evidence="12">Lacks conserved residue(s) required for the propagation of feature annotation.</text>
</comment>
<feature type="disulfide bond" evidence="11">
    <location>
        <begin position="970"/>
        <end position="985"/>
    </location>
</feature>
<dbReference type="OrthoDB" id="10070760at2759"/>
<dbReference type="SUPFAM" id="SSF55486">
    <property type="entry name" value="Metalloproteases ('zincins'), catalytic domain"/>
    <property type="match status" value="1"/>
</dbReference>
<feature type="disulfide bond" evidence="11">
    <location>
        <begin position="1808"/>
        <end position="1823"/>
    </location>
</feature>
<feature type="domain" description="EGF-like" evidence="17">
    <location>
        <begin position="3239"/>
        <end position="3279"/>
    </location>
</feature>
<dbReference type="InterPro" id="IPR023415">
    <property type="entry name" value="LDLR_class-A_CS"/>
</dbReference>
<keyword evidence="22" id="KW-1185">Reference proteome</keyword>
<dbReference type="GO" id="GO:0005886">
    <property type="term" value="C:plasma membrane"/>
    <property type="evidence" value="ECO:0007669"/>
    <property type="project" value="TreeGrafter"/>
</dbReference>
<dbReference type="SUPFAM" id="SSF57424">
    <property type="entry name" value="LDL receptor-like module"/>
    <property type="match status" value="14"/>
</dbReference>
<feature type="disulfide bond" evidence="11">
    <location>
        <begin position="1147"/>
        <end position="1162"/>
    </location>
</feature>
<feature type="region of interest" description="Disordered" evidence="14">
    <location>
        <begin position="235"/>
        <end position="259"/>
    </location>
</feature>
<gene>
    <name evidence="21" type="ORF">EB796_016378</name>
</gene>
<feature type="disulfide bond" evidence="11">
    <location>
        <begin position="760"/>
        <end position="775"/>
    </location>
</feature>
<feature type="region of interest" description="Disordered" evidence="14">
    <location>
        <begin position="106"/>
        <end position="188"/>
    </location>
</feature>
<feature type="compositionally biased region" description="Basic and acidic residues" evidence="14">
    <location>
        <begin position="121"/>
        <end position="161"/>
    </location>
</feature>
<feature type="disulfide bond" evidence="11">
    <location>
        <begin position="1197"/>
        <end position="1212"/>
    </location>
</feature>
<feature type="signal peptide" evidence="16">
    <location>
        <begin position="1"/>
        <end position="20"/>
    </location>
</feature>
<dbReference type="InterPro" id="IPR049883">
    <property type="entry name" value="NOTCH1_EGF-like"/>
</dbReference>
<evidence type="ECO:0000256" key="8">
    <source>
        <dbReference type="ARBA" id="ARBA00023170"/>
    </source>
</evidence>
<dbReference type="CDD" id="cd00054">
    <property type="entry name" value="EGF_CA"/>
    <property type="match status" value="2"/>
</dbReference>
<dbReference type="Gene3D" id="4.10.400.10">
    <property type="entry name" value="Low-density Lipoprotein Receptor"/>
    <property type="match status" value="18"/>
</dbReference>
<dbReference type="PROSITE" id="PS01187">
    <property type="entry name" value="EGF_CA"/>
    <property type="match status" value="2"/>
</dbReference>
<dbReference type="GO" id="GO:0006508">
    <property type="term" value="P:proteolysis"/>
    <property type="evidence" value="ECO:0007669"/>
    <property type="project" value="InterPro"/>
</dbReference>
<dbReference type="SMART" id="SM00179">
    <property type="entry name" value="EGF_CA"/>
    <property type="match status" value="6"/>
</dbReference>
<dbReference type="PROSITE" id="PS01209">
    <property type="entry name" value="LDLRA_1"/>
    <property type="match status" value="8"/>
</dbReference>
<feature type="disulfide bond" evidence="11">
    <location>
        <begin position="1377"/>
        <end position="1392"/>
    </location>
</feature>
<dbReference type="PROSITE" id="PS50026">
    <property type="entry name" value="EGF_3"/>
    <property type="match status" value="6"/>
</dbReference>
<feature type="disulfide bond" evidence="11">
    <location>
        <begin position="894"/>
        <end position="909"/>
    </location>
</feature>
<feature type="region of interest" description="Disordered" evidence="14">
    <location>
        <begin position="3556"/>
        <end position="3622"/>
    </location>
</feature>
<dbReference type="InterPro" id="IPR000152">
    <property type="entry name" value="EGF-type_Asp/Asn_hydroxyl_site"/>
</dbReference>
<feature type="domain" description="EGF-like" evidence="17">
    <location>
        <begin position="3157"/>
        <end position="3195"/>
    </location>
</feature>
<dbReference type="PROSITE" id="PS00010">
    <property type="entry name" value="ASX_HYDROXYL"/>
    <property type="match status" value="4"/>
</dbReference>
<dbReference type="InterPro" id="IPR001190">
    <property type="entry name" value="SRCR"/>
</dbReference>
<accession>A0A7J7JHP4</accession>
<dbReference type="InterPro" id="IPR051221">
    <property type="entry name" value="LDLR-related"/>
</dbReference>
<feature type="disulfide bond" evidence="11">
    <location>
        <begin position="1935"/>
        <end position="1950"/>
    </location>
</feature>
<feature type="domain" description="VWFD" evidence="20">
    <location>
        <begin position="2648"/>
        <end position="2858"/>
    </location>
</feature>
<dbReference type="PANTHER" id="PTHR22722">
    <property type="entry name" value="LOW-DENSITY LIPOPROTEIN RECEPTOR-RELATED PROTEIN 2-RELATED"/>
    <property type="match status" value="1"/>
</dbReference>
<evidence type="ECO:0000259" key="18">
    <source>
        <dbReference type="PROSITE" id="PS50215"/>
    </source>
</evidence>
<feature type="disulfide bond" evidence="11">
    <location>
        <begin position="1998"/>
        <end position="2010"/>
    </location>
</feature>
<feature type="disulfide bond" evidence="11">
    <location>
        <begin position="1586"/>
        <end position="1601"/>
    </location>
</feature>
<evidence type="ECO:0000259" key="20">
    <source>
        <dbReference type="PROSITE" id="PS51233"/>
    </source>
</evidence>
<evidence type="ECO:0000313" key="21">
    <source>
        <dbReference type="EMBL" id="KAF6025323.1"/>
    </source>
</evidence>
<dbReference type="GO" id="GO:0007160">
    <property type="term" value="P:cell-matrix adhesion"/>
    <property type="evidence" value="ECO:0007669"/>
    <property type="project" value="InterPro"/>
</dbReference>
<dbReference type="SMART" id="SM00539">
    <property type="entry name" value="NIDO"/>
    <property type="match status" value="1"/>
</dbReference>
<evidence type="ECO:0000256" key="15">
    <source>
        <dbReference type="SAM" id="Phobius"/>
    </source>
</evidence>
<dbReference type="GO" id="GO:0004222">
    <property type="term" value="F:metalloendopeptidase activity"/>
    <property type="evidence" value="ECO:0007669"/>
    <property type="project" value="InterPro"/>
</dbReference>
<keyword evidence="16" id="KW-0732">Signal</keyword>
<feature type="disulfide bond" evidence="11">
    <location>
        <begin position="1068"/>
        <end position="1083"/>
    </location>
</feature>
<dbReference type="PROSITE" id="PS00022">
    <property type="entry name" value="EGF_1"/>
    <property type="match status" value="1"/>
</dbReference>
<dbReference type="InterPro" id="IPR002172">
    <property type="entry name" value="LDrepeatLR_classA_rpt"/>
</dbReference>
<dbReference type="Pfam" id="PF07645">
    <property type="entry name" value="EGF_CA"/>
    <property type="match status" value="2"/>
</dbReference>
<proteinExistence type="predicted"/>
<feature type="active site" evidence="13">
    <location>
        <position position="571"/>
    </location>
</feature>
<feature type="domain" description="SRCR" evidence="19">
    <location>
        <begin position="891"/>
        <end position="1024"/>
    </location>
</feature>
<evidence type="ECO:0000256" key="16">
    <source>
        <dbReference type="SAM" id="SignalP"/>
    </source>
</evidence>
<dbReference type="GO" id="GO:0005041">
    <property type="term" value="F:low-density lipoprotein particle receptor activity"/>
    <property type="evidence" value="ECO:0007669"/>
    <property type="project" value="TreeGrafter"/>
</dbReference>
<evidence type="ECO:0000256" key="3">
    <source>
        <dbReference type="ARBA" id="ARBA00022692"/>
    </source>
</evidence>
<dbReference type="InterPro" id="IPR024079">
    <property type="entry name" value="MetalloPept_cat_dom_sf"/>
</dbReference>
<dbReference type="SMART" id="SM00181">
    <property type="entry name" value="EGF"/>
    <property type="match status" value="8"/>
</dbReference>
<feature type="disulfide bond" evidence="11">
    <location>
        <begin position="803"/>
        <end position="818"/>
    </location>
</feature>
<feature type="domain" description="EGF-like" evidence="17">
    <location>
        <begin position="3117"/>
        <end position="3156"/>
    </location>
</feature>
<keyword evidence="3 15" id="KW-0812">Transmembrane</keyword>
<feature type="disulfide bond" evidence="11">
    <location>
        <begin position="932"/>
        <end position="947"/>
    </location>
</feature>
<comment type="caution">
    <text evidence="21">The sequence shown here is derived from an EMBL/GenBank/DDBJ whole genome shotgun (WGS) entry which is preliminary data.</text>
</comment>
<keyword evidence="6 15" id="KW-0472">Membrane</keyword>
<feature type="transmembrane region" description="Helical" evidence="15">
    <location>
        <begin position="3490"/>
        <end position="3514"/>
    </location>
</feature>
<feature type="disulfide bond" evidence="11">
    <location>
        <begin position="1107"/>
        <end position="1122"/>
    </location>
</feature>
<sequence>MAAWWHLVVLALTVVAFSECSPGVPLHKQVDKFIKVFQNQTNLPQPVSEIISKYQEASHAAHKDNVSAKKKLKPFKSSASLAKLKQNHVFSKSKILEMRNANFKAREDTARKSLAGNRATRYQDKLTRISDGRSKDGHDAQHGKPTDQRRMKKITESESDRSTFQGQFSEKGEQLKRLNTPSKSSDVEKSIEDLIAEKRAKFSKNVDLSTRKLPQKSKYDDTKLVPDQFKILKKQMKSKSEYKPRRQQHSSNSNKKKSFAGVPGYIEDFVYADYKSLSENKKSVKISTNNEDLEFEGEKQMPINFVPIGASDKTKQSVKKLLENNAVYYDSKAQATFLIPDDEGKEVKGWLKMNGTDVHVKRSGVHTDKHIVKRSLSKDRERIHIDSAFQAVKMDQRTRKKRETSDAVSATIEVKILNDYSVYDFYYQESGGDEGAALAEIYLYFSHVINLVNERYSNINHPKLNIEVILVGIEQQMNMTYDDVFAPNYIGYGLDGSGALDSLGLFAVNDADHFDHLMAFTYDGLVVYDSSDSLGTSYLAGICQRDLGLAASIVQASEYDLEQTAIVAARELGRNLGAKYDGGDECPGDAGYIMAPYYWFPTENNFYFSCCSQYYFYHTLTDGRNCTNMTLYADITDDYIDESAGEVYDPDYLCGVEYGGLPCPLSAYANYSLNICEELLCLDTNGSCFPLGIIPPQGTVCGEGQQCFERKCLYANQTHVHSGPTNCSFEERECDFDEYKCDSGNLTYSNSSCYSQAYWCDGHVDCTDGSDEFYCPCSEFTFSCVTEPALNNYDNCINITQVCDGNSDCDNNSDEANCTDSCLHRCEIGPVMYDMGYGSPNCYSNYSRCDGFFDCFDQSDEANCNCSHSISCSSVSNVYSMQVDDVCLPDYMLCDGNFDCFNGEDELNCTCDGFEEFKCGNSSKCIQQYQVCDNNWDCPSFEDEYMCNCSNFGQVTCPGGYGCIYPEYICDGYPNCPDGSDEQDCNCYSMYTCPPNVTHSGSIDNDTAECFEIYHLCDGWSICSHADEDSLCDEECPADSFRCVNSSSYFFNGNFSQNPRCLNSSYVCDGSNDCLDGSDELDCPCNIDWGEVNCNNTGQCIQYYQLCDSHDDCVDGEDEAGCSCSFYCNTGRITSPYSPCISNSSVCDNTVDCSDWSDELYCSLNETCPPTTALRCAPKHHDSYSIEFLCLANHSICDGHEDCIDGEDEMNCICPYNQFHCMNTTTCLLYNMLCDGVPDCPYADDELETLCNETCNATSFQCDTGFSIHSRSKCISSSWVCDGIVDCPDLSDELAYCHDNCSGDALWCQLDSYHSDYNVTLEYGCLLLTISVMELMTVLITEMSSTVHAPGIFICSSWRDQYKCLFEEKCISKSWVCDNITDCIFSDDETNCNETTSCPGVTCDLGTTCLDEWRICDNHTDCFDGMDEQNCSCDWSISYGCFTSGRYECISHELLCDGHADCFDHSDEFQFKCYNNCSGDALWCQLDSYHSDYNVSLEYGCLSSYHICDGVDDCVDSQDELNCTCTRDQYKCQSEEKCISKSWICDNITDCKYSDDEANCNYNETISCPGGTCDLGMTCLDEWQICDNHTDCFDGTDEQNCSCDWSISHGCFTSGGYECISHDLLCDGHADCFDYSDEFQFKCYNKCAEISGNNTHILCESSHEERRILCLNQNDELVCNGQYDCIDSDDEIVFDCSSYYCSPSEYWCGYSDKCIDISKTCDGYPDCNDEQFWDSSDELGCSNCSFWQVPCPDGTCISWDALCDGKIDCPGSNLLYDDESNCDYGNETDCEVYELSCDGICVGPLRICDGVNDCFNGDDELNCTSVCPTGTHRCETGATIYSAMAIEMAAELYYYNYSDSYGYLQDHLSYLSLPVNCYNASDLPCEWAYCADLSDIRDCSCDNSTSPINKVVCPLVVDFGPAAVTCIDQHDSIVCDGTLDCINEADEEECDDAPGYCDDSQFTCPNGSCISLDRLCDNVADCETYDGTTVDELFCSGCDSLSDYYCDDRCIGPEQICDGIDDCSDGSDEKYCDEHCPDGLSRCESGAVSSAGLALLIADEFGEDVFNLSLRCYSTPNTSNWCATIMCADMSDVQHCTCDDIRQTYNASGTSMSEIANIFPEVNLLNGNLLCPIAKPWFSMLTCISEEHRCDGTENCLGGVDELDCGYDTWCSHEPVPNYIWQEPDAWNSARLYPFGEEAGDADMLGGPDDWEKYSFCKKIRMNGNIGVQFFNARYYYIYVCGNGLLTFNNGFRSHYPVRFEADSWYDDTPIIAPFWGEVSEFHTRLVEDVFPRLRAKTFYHEYVRSVAMSDNTTAMLQRATLDVANSEVGVDGFEATYVLVVTWVNMAPYSHCDWVAWREIMEQTYSYDYDYVDEEERDNCVERATTVALNHFQAVLISDGIYSFVKFNYPEGGINWPVPEISSCMPDDQIAAILGAINGPLSNIAVAGINSGDVLQGASHSITKYVNASATLGIMDVDYSAGNMISKGQGEWLFRVEESSGLADARVQCSQFVNSQNPALYREYNMLQHCPQNLFQMWWDWDYTWYGGFDWIECYISTFPVLDIDTGLPIEDFMHLSQICCYDTDWNSDSFSSIITDSPFAGHVTDLTEEEDDGFVKCCVEAQDNALCKSFYDVRPNNNGSFYDAPARQPWFGDPHIVTSDGVSYTFNGLGEYLFTEIGSRVTIQARTERVVLDSGALGQATYFSAICVKSDSLPRVQVQINKNAAVDAVGLENLMQMIIDGTEMDIGLIEQDKNTTQTLDGVDNGILFKRSNSSMTVLFSSGVSIDVSPSNKILTITLSLPSKFKGKTLGLTGKYDGDKENDFMKYDESGYIPNNSSESEIFDWAQMFAVSEEDSIMYYTEAGTDWSTYNNNSFVPVFTDDIDNWAWTSEELKTEALETCGNDTACLYDVFITGDINLGKVTKQTVDDSVAVNAALNNFAPQISGADTVFSTVGVDFTYVVSVNDSNGDDVTVTTSIPSSQSTDGHLVTLTAQLNSSSNFTNLKFTVIAKDPSGAANTKTPLLMVCNCQNGGTCLELSAEELEFASSFSVVLDCICPTGYTGDTCDTDLDACSLVASPCYPSVLCVDSPPPADHTGYTCGDCPPGYTGDGKTCTDIDECEDESSCGHICINSPGSYVCACNSGYELNEDGSTCDDVDECLADPCHHNCTNSDGAYSCSCNDGYTLSSNQLDCEPENPCSEPSPCDSTNGLCSSVDGSEVCSCKKGYTLAGDDVSCVEIDECLLGIDGCQHNCVNEVGGYSCTCNDGYSLASNALDCEDKNECILDTYDCHESQSCSNTEGSYECVCLAGQEFKDGQCQAVVYTDPVSPITSDPVPEAEVNAIKMSLDGMTIAEYTLEKEIELFTVLAEKLSDRCAQQTCEFESVVSEASRRRKRSTSVTFYKEYFSRLPGYPQYDENNNLQLAIYSLVTGKGVLAVDDLEAAITSATSEISSAIGFPVIDITVAFVPTTTTTESESTTIVDPKPGNQAVIYIAVGVSAGVVLLVIVIAVLIIKTTKAKESTKTVYPTTDPEYSRKFSKSEPISAISVAKIDTEKGSMEPPPIAYPAPSSSDVATTVVVPSDAPKEVDSRPTSGSHKHTVDHDRNSSPQAESFTPVDAEVN</sequence>
<feature type="disulfide bond" evidence="11">
    <location>
        <begin position="2017"/>
        <end position="2032"/>
    </location>
</feature>
<dbReference type="InterPro" id="IPR001590">
    <property type="entry name" value="Peptidase_M12B"/>
</dbReference>
<dbReference type="InterPro" id="IPR009030">
    <property type="entry name" value="Growth_fac_rcpt_cys_sf"/>
</dbReference>
<dbReference type="InterPro" id="IPR003886">
    <property type="entry name" value="NIDO_dom"/>
</dbReference>
<feature type="chain" id="PRO_5029883172" evidence="16">
    <location>
        <begin position="21"/>
        <end position="3622"/>
    </location>
</feature>
<dbReference type="InterPro" id="IPR026823">
    <property type="entry name" value="cEGF"/>
</dbReference>
<evidence type="ECO:0000256" key="11">
    <source>
        <dbReference type="PROSITE-ProRule" id="PRU00124"/>
    </source>
</evidence>
<feature type="domain" description="Peptidase M12B" evidence="18">
    <location>
        <begin position="410"/>
        <end position="624"/>
    </location>
</feature>
<evidence type="ECO:0000256" key="13">
    <source>
        <dbReference type="PROSITE-ProRule" id="PRU00276"/>
    </source>
</evidence>
<dbReference type="PROSITE" id="PS01186">
    <property type="entry name" value="EGF_2"/>
    <property type="match status" value="5"/>
</dbReference>
<evidence type="ECO:0000256" key="14">
    <source>
        <dbReference type="SAM" id="MobiDB-lite"/>
    </source>
</evidence>
<dbReference type="Proteomes" id="UP000593567">
    <property type="component" value="Unassembled WGS sequence"/>
</dbReference>
<dbReference type="Gene3D" id="2.10.25.10">
    <property type="entry name" value="Laminin"/>
    <property type="match status" value="7"/>
</dbReference>
<dbReference type="InterPro" id="IPR001846">
    <property type="entry name" value="VWF_type-D"/>
</dbReference>
<keyword evidence="2 10" id="KW-0245">EGF-like domain</keyword>
<evidence type="ECO:0000256" key="12">
    <source>
        <dbReference type="PROSITE-ProRule" id="PRU00196"/>
    </source>
</evidence>
<feature type="disulfide bond" evidence="11">
    <location>
        <begin position="1964"/>
        <end position="1982"/>
    </location>
</feature>
<feature type="domain" description="EGF-like" evidence="17">
    <location>
        <begin position="3070"/>
        <end position="3116"/>
    </location>
</feature>
<evidence type="ECO:0000256" key="7">
    <source>
        <dbReference type="ARBA" id="ARBA00023157"/>
    </source>
</evidence>
<keyword evidence="8" id="KW-0675">Receptor</keyword>
<evidence type="ECO:0000256" key="9">
    <source>
        <dbReference type="ARBA" id="ARBA00023180"/>
    </source>
</evidence>
<feature type="disulfide bond" evidence="10">
    <location>
        <begin position="3121"/>
        <end position="3131"/>
    </location>
</feature>
<dbReference type="PRINTS" id="PR00261">
    <property type="entry name" value="LDLRECEPTOR"/>
</dbReference>
<feature type="disulfide bond" evidence="11">
    <location>
        <begin position="1416"/>
        <end position="1431"/>
    </location>
</feature>
<dbReference type="InterPro" id="IPR056619">
    <property type="entry name" value="C8-3_MUC4"/>
</dbReference>
<dbReference type="SMART" id="SM00192">
    <property type="entry name" value="LDLa"/>
    <property type="match status" value="27"/>
</dbReference>
<feature type="disulfide bond" evidence="11">
    <location>
        <begin position="1545"/>
        <end position="1560"/>
    </location>
</feature>
<comment type="subcellular location">
    <subcellularLocation>
        <location evidence="1">Membrane</location>
        <topology evidence="1">Single-pass membrane protein</topology>
    </subcellularLocation>
</comment>
<reference evidence="21" key="1">
    <citation type="submission" date="2020-06" db="EMBL/GenBank/DDBJ databases">
        <title>Draft genome of Bugula neritina, a colonial animal packing powerful symbionts and potential medicines.</title>
        <authorList>
            <person name="Rayko M."/>
        </authorList>
    </citation>
    <scope>NUCLEOTIDE SEQUENCE [LARGE SCALE GENOMIC DNA]</scope>
    <source>
        <strain evidence="21">Kwan_BN1</strain>
    </source>
</reference>
<organism evidence="21 22">
    <name type="scientific">Bugula neritina</name>
    <name type="common">Brown bryozoan</name>
    <name type="synonym">Sertularia neritina</name>
    <dbReference type="NCBI Taxonomy" id="10212"/>
    <lineage>
        <taxon>Eukaryota</taxon>
        <taxon>Metazoa</taxon>
        <taxon>Spiralia</taxon>
        <taxon>Lophotrochozoa</taxon>
        <taxon>Bryozoa</taxon>
        <taxon>Gymnolaemata</taxon>
        <taxon>Cheilostomatida</taxon>
        <taxon>Flustrina</taxon>
        <taxon>Buguloidea</taxon>
        <taxon>Bugulidae</taxon>
        <taxon>Bugula</taxon>
    </lineage>
</organism>
<feature type="domain" description="EGF-like" evidence="17">
    <location>
        <begin position="3024"/>
        <end position="3068"/>
    </location>
</feature>
<dbReference type="Pfam" id="PF06119">
    <property type="entry name" value="NIDO"/>
    <property type="match status" value="1"/>
</dbReference>
<dbReference type="InterPro" id="IPR036055">
    <property type="entry name" value="LDL_receptor-like_sf"/>
</dbReference>
<evidence type="ECO:0000256" key="10">
    <source>
        <dbReference type="PROSITE-ProRule" id="PRU00076"/>
    </source>
</evidence>
<evidence type="ECO:0000313" key="22">
    <source>
        <dbReference type="Proteomes" id="UP000593567"/>
    </source>
</evidence>
<dbReference type="FunFam" id="2.10.25.10:FF:000240">
    <property type="entry name" value="Vitamin K-dependent protein S"/>
    <property type="match status" value="1"/>
</dbReference>
<feature type="domain" description="EGF-like" evidence="17">
    <location>
        <begin position="3280"/>
        <end position="3320"/>
    </location>
</feature>
<evidence type="ECO:0000256" key="1">
    <source>
        <dbReference type="ARBA" id="ARBA00004167"/>
    </source>
</evidence>
<keyword evidence="4" id="KW-0677">Repeat</keyword>
<keyword evidence="5 15" id="KW-1133">Transmembrane helix</keyword>
<dbReference type="Pfam" id="PF12662">
    <property type="entry name" value="cEGF"/>
    <property type="match status" value="2"/>
</dbReference>
<feature type="disulfide bond" evidence="10">
    <location>
        <begin position="3058"/>
        <end position="3067"/>
    </location>
</feature>
<keyword evidence="7 10" id="KW-1015">Disulfide bond</keyword>
<dbReference type="Pfam" id="PF00057">
    <property type="entry name" value="Ldl_recept_a"/>
    <property type="match status" value="4"/>
</dbReference>
<dbReference type="PROSITE" id="PS50287">
    <property type="entry name" value="SRCR_2"/>
    <property type="match status" value="1"/>
</dbReference>
<evidence type="ECO:0000256" key="6">
    <source>
        <dbReference type="ARBA" id="ARBA00023136"/>
    </source>
</evidence>
<dbReference type="InterPro" id="IPR000742">
    <property type="entry name" value="EGF"/>
</dbReference>
<dbReference type="GO" id="GO:0043235">
    <property type="term" value="C:receptor complex"/>
    <property type="evidence" value="ECO:0007669"/>
    <property type="project" value="TreeGrafter"/>
</dbReference>
<keyword evidence="9" id="KW-0325">Glycoprotein</keyword>
<dbReference type="InterPro" id="IPR018097">
    <property type="entry name" value="EGF_Ca-bd_CS"/>
</dbReference>
<protein>
    <submittedName>
        <fullName evidence="21">Uncharacterized protein</fullName>
    </submittedName>
</protein>
<evidence type="ECO:0000256" key="5">
    <source>
        <dbReference type="ARBA" id="ARBA00022989"/>
    </source>
</evidence>
<dbReference type="GO" id="GO:0005509">
    <property type="term" value="F:calcium ion binding"/>
    <property type="evidence" value="ECO:0007669"/>
    <property type="project" value="InterPro"/>
</dbReference>
<dbReference type="Gene3D" id="2.40.128.620">
    <property type="match status" value="1"/>
</dbReference>
<name>A0A7J7JHP4_BUGNE</name>
<feature type="disulfide bond" evidence="11">
    <location>
        <begin position="1957"/>
        <end position="1969"/>
    </location>
</feature>
<dbReference type="InterPro" id="IPR001881">
    <property type="entry name" value="EGF-like_Ca-bd_dom"/>
</dbReference>
<evidence type="ECO:0000256" key="4">
    <source>
        <dbReference type="ARBA" id="ARBA00022737"/>
    </source>
</evidence>
<evidence type="ECO:0000256" key="2">
    <source>
        <dbReference type="ARBA" id="ARBA00022536"/>
    </source>
</evidence>
<evidence type="ECO:0000259" key="17">
    <source>
        <dbReference type="PROSITE" id="PS50026"/>
    </source>
</evidence>
<dbReference type="EMBL" id="VXIV02002474">
    <property type="protein sequence ID" value="KAF6025323.1"/>
    <property type="molecule type" value="Genomic_DNA"/>
</dbReference>
<evidence type="ECO:0000259" key="19">
    <source>
        <dbReference type="PROSITE" id="PS50287"/>
    </source>
</evidence>
<dbReference type="PROSITE" id="PS50215">
    <property type="entry name" value="ADAM_MEPRO"/>
    <property type="match status" value="1"/>
</dbReference>
<dbReference type="Gene3D" id="3.40.390.10">
    <property type="entry name" value="Collagenase (Catalytic Domain)"/>
    <property type="match status" value="1"/>
</dbReference>
<dbReference type="SUPFAM" id="SSF57184">
    <property type="entry name" value="Growth factor receptor domain"/>
    <property type="match status" value="2"/>
</dbReference>
<dbReference type="PROSITE" id="PS50068">
    <property type="entry name" value="LDLRA_2"/>
    <property type="match status" value="25"/>
</dbReference>
<dbReference type="Pfam" id="PF23263">
    <property type="entry name" value="C8-3_MUC4"/>
    <property type="match status" value="1"/>
</dbReference>
<feature type="disulfide bond" evidence="11">
    <location>
        <begin position="1508"/>
        <end position="1523"/>
    </location>
</feature>
<dbReference type="PROSITE" id="PS51233">
    <property type="entry name" value="VWFD"/>
    <property type="match status" value="1"/>
</dbReference>
<feature type="disulfide bond" evidence="11">
    <location>
        <begin position="849"/>
        <end position="864"/>
    </location>
</feature>